<feature type="region of interest" description="Disordered" evidence="1">
    <location>
        <begin position="108"/>
        <end position="163"/>
    </location>
</feature>
<accession>A0A2N9GZR5</accession>
<feature type="region of interest" description="Disordered" evidence="1">
    <location>
        <begin position="1"/>
        <end position="33"/>
    </location>
</feature>
<dbReference type="EMBL" id="OIVN01002635">
    <property type="protein sequence ID" value="SPD05232.1"/>
    <property type="molecule type" value="Genomic_DNA"/>
</dbReference>
<dbReference type="PANTHER" id="PTHR31016">
    <property type="entry name" value="OS04G0228100 PROTEIN"/>
    <property type="match status" value="1"/>
</dbReference>
<reference evidence="2" key="1">
    <citation type="submission" date="2018-02" db="EMBL/GenBank/DDBJ databases">
        <authorList>
            <person name="Cohen D.B."/>
            <person name="Kent A.D."/>
        </authorList>
    </citation>
    <scope>NUCLEOTIDE SEQUENCE</scope>
</reference>
<organism evidence="2">
    <name type="scientific">Fagus sylvatica</name>
    <name type="common">Beechnut</name>
    <dbReference type="NCBI Taxonomy" id="28930"/>
    <lineage>
        <taxon>Eukaryota</taxon>
        <taxon>Viridiplantae</taxon>
        <taxon>Streptophyta</taxon>
        <taxon>Embryophyta</taxon>
        <taxon>Tracheophyta</taxon>
        <taxon>Spermatophyta</taxon>
        <taxon>Magnoliopsida</taxon>
        <taxon>eudicotyledons</taxon>
        <taxon>Gunneridae</taxon>
        <taxon>Pentapetalae</taxon>
        <taxon>rosids</taxon>
        <taxon>fabids</taxon>
        <taxon>Fagales</taxon>
        <taxon>Fagaceae</taxon>
        <taxon>Fagus</taxon>
    </lineage>
</organism>
<evidence type="ECO:0000313" key="2">
    <source>
        <dbReference type="EMBL" id="SPD05232.1"/>
    </source>
</evidence>
<feature type="compositionally biased region" description="Low complexity" evidence="1">
    <location>
        <begin position="17"/>
        <end position="30"/>
    </location>
</feature>
<dbReference type="PANTHER" id="PTHR31016:SF2">
    <property type="entry name" value="OS04G0228100 PROTEIN"/>
    <property type="match status" value="1"/>
</dbReference>
<feature type="compositionally biased region" description="Acidic residues" evidence="1">
    <location>
        <begin position="119"/>
        <end position="128"/>
    </location>
</feature>
<sequence>MAASVDTPSPAHLNQEGTSFMGSSPMFSPSSDKRVWSALRSRVDTLLENHPQLNAGETDKSKRLKEDSLLLMRGFDSVAHTLSQLSNNLDNALQGARDLAKPPTLSEIFQSNMKNSDSKEEDSEEHENEAEIKNGLKRKFDHSHCSEDKEDDDSMKANEESLKDGKLKKAKNIAISMATKAASFARELKSIKSDLCFMQERCALLEEENRRLRDGFTKGIRPEEDDLVRLQLEALLAEKSRLASENANLVRENQCLHQLVDYHQQTSQDLSASYEQFIQGMCLDFSSPPPPERDADDQVPQTPQTDLFSFSTSLEECYHERQQ</sequence>
<evidence type="ECO:0000256" key="1">
    <source>
        <dbReference type="SAM" id="MobiDB-lite"/>
    </source>
</evidence>
<protein>
    <submittedName>
        <fullName evidence="2">Uncharacterized protein</fullName>
    </submittedName>
</protein>
<proteinExistence type="predicted"/>
<dbReference type="AlphaFoldDB" id="A0A2N9GZR5"/>
<gene>
    <name evidence="2" type="ORF">FSB_LOCUS33114</name>
</gene>
<feature type="compositionally biased region" description="Basic and acidic residues" evidence="1">
    <location>
        <begin position="154"/>
        <end position="163"/>
    </location>
</feature>
<name>A0A2N9GZR5_FAGSY</name>
<feature type="region of interest" description="Disordered" evidence="1">
    <location>
        <begin position="285"/>
        <end position="306"/>
    </location>
</feature>